<organism evidence="1 2">
    <name type="scientific">Adineta steineri</name>
    <dbReference type="NCBI Taxonomy" id="433720"/>
    <lineage>
        <taxon>Eukaryota</taxon>
        <taxon>Metazoa</taxon>
        <taxon>Spiralia</taxon>
        <taxon>Gnathifera</taxon>
        <taxon>Rotifera</taxon>
        <taxon>Eurotatoria</taxon>
        <taxon>Bdelloidea</taxon>
        <taxon>Adinetida</taxon>
        <taxon>Adinetidae</taxon>
        <taxon>Adineta</taxon>
    </lineage>
</organism>
<evidence type="ECO:0000313" key="1">
    <source>
        <dbReference type="EMBL" id="CAF4380916.1"/>
    </source>
</evidence>
<protein>
    <submittedName>
        <fullName evidence="1">Uncharacterized protein</fullName>
    </submittedName>
</protein>
<dbReference type="EMBL" id="CAJOAY010025149">
    <property type="protein sequence ID" value="CAF4380916.1"/>
    <property type="molecule type" value="Genomic_DNA"/>
</dbReference>
<reference evidence="1" key="1">
    <citation type="submission" date="2021-02" db="EMBL/GenBank/DDBJ databases">
        <authorList>
            <person name="Nowell W R."/>
        </authorList>
    </citation>
    <scope>NUCLEOTIDE SEQUENCE</scope>
</reference>
<name>A0A820MZY1_9BILA</name>
<gene>
    <name evidence="1" type="ORF">OKA104_LOCUS50354</name>
</gene>
<accession>A0A820MZY1</accession>
<dbReference type="AlphaFoldDB" id="A0A820MZY1"/>
<dbReference type="Proteomes" id="UP000663881">
    <property type="component" value="Unassembled WGS sequence"/>
</dbReference>
<sequence length="83" mass="9286">FILAAEQTEIDRRELIDKQQVLKGTSAIPSEINWTPATFTSNKKQLSSTLGIVRKIDKPQQSSEITTKKSLVSYNDDDDDDSS</sequence>
<feature type="non-terminal residue" evidence="1">
    <location>
        <position position="1"/>
    </location>
</feature>
<proteinExistence type="predicted"/>
<evidence type="ECO:0000313" key="2">
    <source>
        <dbReference type="Proteomes" id="UP000663881"/>
    </source>
</evidence>
<comment type="caution">
    <text evidence="1">The sequence shown here is derived from an EMBL/GenBank/DDBJ whole genome shotgun (WGS) entry which is preliminary data.</text>
</comment>